<evidence type="ECO:0000256" key="1">
    <source>
        <dbReference type="SAM" id="MobiDB-lite"/>
    </source>
</evidence>
<protein>
    <submittedName>
        <fullName evidence="4">Uncharacterized protein LOC100898599</fullName>
    </submittedName>
</protein>
<feature type="compositionally biased region" description="Low complexity" evidence="1">
    <location>
        <begin position="112"/>
        <end position="121"/>
    </location>
</feature>
<dbReference type="Proteomes" id="UP000694867">
    <property type="component" value="Unplaced"/>
</dbReference>
<evidence type="ECO:0000313" key="4">
    <source>
        <dbReference type="RefSeq" id="XP_028966872.1"/>
    </source>
</evidence>
<dbReference type="KEGG" id="goe:100898599"/>
<accession>A0AAJ7WHC4</accession>
<proteinExistence type="predicted"/>
<evidence type="ECO:0000313" key="3">
    <source>
        <dbReference type="Proteomes" id="UP000694867"/>
    </source>
</evidence>
<organism evidence="3 4">
    <name type="scientific">Galendromus occidentalis</name>
    <name type="common">western predatory mite</name>
    <dbReference type="NCBI Taxonomy" id="34638"/>
    <lineage>
        <taxon>Eukaryota</taxon>
        <taxon>Metazoa</taxon>
        <taxon>Ecdysozoa</taxon>
        <taxon>Arthropoda</taxon>
        <taxon>Chelicerata</taxon>
        <taxon>Arachnida</taxon>
        <taxon>Acari</taxon>
        <taxon>Parasitiformes</taxon>
        <taxon>Mesostigmata</taxon>
        <taxon>Gamasina</taxon>
        <taxon>Phytoseioidea</taxon>
        <taxon>Phytoseiidae</taxon>
        <taxon>Typhlodrominae</taxon>
        <taxon>Galendromus</taxon>
    </lineage>
</organism>
<dbReference type="GeneID" id="100898599"/>
<name>A0AAJ7WHC4_9ACAR</name>
<feature type="signal peptide" evidence="2">
    <location>
        <begin position="1"/>
        <end position="22"/>
    </location>
</feature>
<feature type="compositionally biased region" description="Basic and acidic residues" evidence="1">
    <location>
        <begin position="127"/>
        <end position="145"/>
    </location>
</feature>
<dbReference type="RefSeq" id="XP_028966872.1">
    <property type="nucleotide sequence ID" value="XM_029111039.1"/>
</dbReference>
<dbReference type="AlphaFoldDB" id="A0AAJ7WHC4"/>
<gene>
    <name evidence="4" type="primary">LOC100898599</name>
</gene>
<reference evidence="4" key="1">
    <citation type="submission" date="2025-08" db="UniProtKB">
        <authorList>
            <consortium name="RefSeq"/>
        </authorList>
    </citation>
    <scope>IDENTIFICATION</scope>
</reference>
<sequence>MCRLALYSVLLLTVICSSIVEAAKEVCSIECISSLLAPERGLISLIVRLTNKNTTEIGNYSFLLGDMPSELRETFESNRDAEQYISDLHATVQTFQDMGSRTTASRVTALDSSESSSSSSEITEAASPKEQEERTRGRRPARDEAFSGSNEMGETRIKGDLDYPIELQTDGRIMVTYHNRRYDTNDLQALLYRMNPEERSKLIQELRILGFPIDRDGRRIAQTSYSSTKFSFSWKSTTRGQKRFRINGEEFDLPDENSRLSDFLKRQPKITYDFLKKMKTTGVAFDVDRGLEEPLSEDSYVLKADHKRIFMTIRGADFDIPDQLPELSKKVNRNELQQIYATLHRDGFPVTLDGDVIAEDSSSQQEDATTENDTDMDVLKSERTVIITVDHQKFRLPKQRDTLSNLLHEKPWLRYEVLKVSVEHDVGFNINTMDIDLPESNPVSDGKRREEENQADYDLITTKDGEMEILVAGANLKVPEDLPRLNQLVSSTTLVMIVTRLKQIGIPVTMQNNRVVVQSERTSSYRIEVEAKTRNKVLVTVIITMNGERYVLPRDADAFQAAIHREPAMTFQLFKLLAKYHIPVEFNEKSGQVSFTFETEEEEDEPYEISSQNGKILIRIGSEDLVIPRDLQKLTGILSSQNLRKLVEELKSFGTPVELRGSRIVITREQKTSYRIALQVATLRKQPIRAIVSINNERYELPRDEERFQAFLMRVPTVKYKIFQLLSSKNIPMRYDNETKKLQIKFASLPKRPPPNGVIPNAVFMRQNPGQQMRRGQLNRN</sequence>
<keyword evidence="3" id="KW-1185">Reference proteome</keyword>
<evidence type="ECO:0000256" key="2">
    <source>
        <dbReference type="SAM" id="SignalP"/>
    </source>
</evidence>
<keyword evidence="2" id="KW-0732">Signal</keyword>
<feature type="chain" id="PRO_5042603709" evidence="2">
    <location>
        <begin position="23"/>
        <end position="781"/>
    </location>
</feature>
<feature type="region of interest" description="Disordered" evidence="1">
    <location>
        <begin position="103"/>
        <end position="157"/>
    </location>
</feature>